<organism evidence="12">
    <name type="scientific">Cladocopium goreaui</name>
    <dbReference type="NCBI Taxonomy" id="2562237"/>
    <lineage>
        <taxon>Eukaryota</taxon>
        <taxon>Sar</taxon>
        <taxon>Alveolata</taxon>
        <taxon>Dinophyceae</taxon>
        <taxon>Suessiales</taxon>
        <taxon>Symbiodiniaceae</taxon>
        <taxon>Cladocopium</taxon>
    </lineage>
</organism>
<dbReference type="FunFam" id="1.10.150.900:FF:000001">
    <property type="entry name" value="Aminoacylase-1, putative"/>
    <property type="match status" value="1"/>
</dbReference>
<dbReference type="GO" id="GO:0005737">
    <property type="term" value="C:cytoplasm"/>
    <property type="evidence" value="ECO:0007669"/>
    <property type="project" value="UniProtKB-SubCell"/>
</dbReference>
<feature type="active site" description="Proton acceptor" evidence="9">
    <location>
        <position position="146"/>
    </location>
</feature>
<gene>
    <name evidence="12" type="ORF">C1SCF055_LOCUS24400</name>
</gene>
<evidence type="ECO:0000256" key="6">
    <source>
        <dbReference type="ARBA" id="ARBA00022801"/>
    </source>
</evidence>
<dbReference type="InterPro" id="IPR011650">
    <property type="entry name" value="Peptidase_M20_dimer"/>
</dbReference>
<dbReference type="InterPro" id="IPR002933">
    <property type="entry name" value="Peptidase_M20"/>
</dbReference>
<evidence type="ECO:0000259" key="11">
    <source>
        <dbReference type="Pfam" id="PF07687"/>
    </source>
</evidence>
<feature type="active site" evidence="9">
    <location>
        <position position="82"/>
    </location>
</feature>
<dbReference type="PANTHER" id="PTHR45892">
    <property type="entry name" value="AMINOACYLASE-1"/>
    <property type="match status" value="1"/>
</dbReference>
<dbReference type="InterPro" id="IPR052083">
    <property type="entry name" value="Aminoacylase-1_M20A"/>
</dbReference>
<dbReference type="OrthoDB" id="3064516at2759"/>
<feature type="binding site" evidence="10">
    <location>
        <position position="147"/>
    </location>
    <ligand>
        <name>Zn(2+)</name>
        <dbReference type="ChEBI" id="CHEBI:29105"/>
        <label>2</label>
    </ligand>
</feature>
<feature type="binding site" evidence="10">
    <location>
        <position position="112"/>
    </location>
    <ligand>
        <name>Zn(2+)</name>
        <dbReference type="ChEBI" id="CHEBI:29105"/>
        <label>2</label>
    </ligand>
</feature>
<evidence type="ECO:0000256" key="4">
    <source>
        <dbReference type="ARBA" id="ARBA00022490"/>
    </source>
</evidence>
<dbReference type="Pfam" id="PF01546">
    <property type="entry name" value="Peptidase_M20"/>
    <property type="match status" value="1"/>
</dbReference>
<dbReference type="EMBL" id="CAMXCT030002424">
    <property type="protein sequence ID" value="CAL4785381.1"/>
    <property type="molecule type" value="Genomic_DNA"/>
</dbReference>
<dbReference type="InterPro" id="IPR001261">
    <property type="entry name" value="ArgE/DapE_CS"/>
</dbReference>
<dbReference type="Gene3D" id="3.30.70.360">
    <property type="match status" value="1"/>
</dbReference>
<dbReference type="Pfam" id="PF07687">
    <property type="entry name" value="M20_dimer"/>
    <property type="match status" value="1"/>
</dbReference>
<dbReference type="PIRSF" id="PIRSF036696">
    <property type="entry name" value="ACY-1"/>
    <property type="match status" value="1"/>
</dbReference>
<keyword evidence="6" id="KW-0378">Hydrolase</keyword>
<evidence type="ECO:0000256" key="2">
    <source>
        <dbReference type="ARBA" id="ARBA00006247"/>
    </source>
</evidence>
<dbReference type="NCBIfam" id="TIGR01880">
    <property type="entry name" value="Ac-peptdase-euk"/>
    <property type="match status" value="1"/>
</dbReference>
<comment type="cofactor">
    <cofactor evidence="10">
        <name>Zn(2+)</name>
        <dbReference type="ChEBI" id="CHEBI:29105"/>
    </cofactor>
    <text evidence="10">Binds 2 Zn(2+) ions per subunit.</text>
</comment>
<accession>A0A9P1CTK6</accession>
<dbReference type="Proteomes" id="UP001152797">
    <property type="component" value="Unassembled WGS sequence"/>
</dbReference>
<feature type="binding site" evidence="10">
    <location>
        <position position="112"/>
    </location>
    <ligand>
        <name>Zn(2+)</name>
        <dbReference type="ChEBI" id="CHEBI:29105"/>
        <label>1</label>
    </ligand>
</feature>
<sequence>MGSNGHNADVELFRQFLRIRSVSDEGPAGNYSQAVAWLERFCHKIGLKTQHVEPVKGKPVLLATWHGTKPQLPALLLNSHYDVVPAMEEFWTVDPWAAEIQDGKIYGRGTQDMKSVCVQYLLAIERLKKKGFTPQRTVHLSFVPDEEIGGVDGMGKLLQTPEFAALGTLGLALDEGLANPGDAFTVFYGERLPWWILVRASGPTGHGSRFIKETAPQKLLRVAERALAFRRAQEELLGHDQHGCKHGTAKKLGDVTTLNLTMLRAGVSNDNGKTFCMNVIPTEAEAGFDVRITPDLAPKDFQKLLDKWCEEEGVTWQFAPWTRPLHSHFMTAADDSNPWWVAFRDAMAAMNHELEPEVFPAGTDSRFLRELQIPALGFSPMKNSPILLHEHNEYLSVDVFLAGIDVYVGLVEQLASKDTLPGEEEQLKRRKVNR</sequence>
<evidence type="ECO:0000256" key="10">
    <source>
        <dbReference type="PIRSR" id="PIRSR036696-2"/>
    </source>
</evidence>
<evidence type="ECO:0000256" key="1">
    <source>
        <dbReference type="ARBA" id="ARBA00004496"/>
    </source>
</evidence>
<evidence type="ECO:0000256" key="7">
    <source>
        <dbReference type="ARBA" id="ARBA00022833"/>
    </source>
</evidence>
<feature type="domain" description="Peptidase M20 dimerisation" evidence="11">
    <location>
        <begin position="234"/>
        <end position="314"/>
    </location>
</feature>
<evidence type="ECO:0000256" key="8">
    <source>
        <dbReference type="ARBA" id="ARBA00029656"/>
    </source>
</evidence>
<feature type="binding site" evidence="10">
    <location>
        <position position="389"/>
    </location>
    <ligand>
        <name>Zn(2+)</name>
        <dbReference type="ChEBI" id="CHEBI:29105"/>
        <label>2</label>
    </ligand>
</feature>
<feature type="binding site" evidence="10">
    <location>
        <position position="175"/>
    </location>
    <ligand>
        <name>Zn(2+)</name>
        <dbReference type="ChEBI" id="CHEBI:29105"/>
        <label>1</label>
    </ligand>
</feature>
<dbReference type="InterPro" id="IPR010159">
    <property type="entry name" value="N-acyl_aa_amidohydrolase"/>
</dbReference>
<comment type="caution">
    <text evidence="12">The sequence shown here is derived from an EMBL/GenBank/DDBJ whole genome shotgun (WGS) entry which is preliminary data.</text>
</comment>
<comment type="similarity">
    <text evidence="2">Belongs to the peptidase M20A family.</text>
</comment>
<protein>
    <recommendedName>
        <fullName evidence="3">N-acyl-aliphatic-L-amino acid amidohydrolase</fullName>
        <ecNumber evidence="3">3.5.1.14</ecNumber>
    </recommendedName>
    <alternativeName>
        <fullName evidence="8">N-acyl-L-amino-acid amidohydrolase</fullName>
    </alternativeName>
</protein>
<dbReference type="PROSITE" id="PS00759">
    <property type="entry name" value="ARGE_DAPE_CPG2_2"/>
    <property type="match status" value="1"/>
</dbReference>
<dbReference type="SUPFAM" id="SSF55031">
    <property type="entry name" value="Bacterial exopeptidase dimerisation domain"/>
    <property type="match status" value="1"/>
</dbReference>
<evidence type="ECO:0000256" key="3">
    <source>
        <dbReference type="ARBA" id="ARBA00011913"/>
    </source>
</evidence>
<comment type="subcellular location">
    <subcellularLocation>
        <location evidence="1">Cytoplasm</location>
    </subcellularLocation>
</comment>
<keyword evidence="5 10" id="KW-0479">Metal-binding</keyword>
<proteinExistence type="inferred from homology"/>
<dbReference type="GO" id="GO:0006520">
    <property type="term" value="P:amino acid metabolic process"/>
    <property type="evidence" value="ECO:0007669"/>
    <property type="project" value="InterPro"/>
</dbReference>
<dbReference type="GO" id="GO:0046872">
    <property type="term" value="F:metal ion binding"/>
    <property type="evidence" value="ECO:0007669"/>
    <property type="project" value="UniProtKB-KW"/>
</dbReference>
<feature type="binding site" evidence="10">
    <location>
        <position position="80"/>
    </location>
    <ligand>
        <name>Zn(2+)</name>
        <dbReference type="ChEBI" id="CHEBI:29105"/>
        <label>1</label>
    </ligand>
</feature>
<evidence type="ECO:0000313" key="14">
    <source>
        <dbReference type="Proteomes" id="UP001152797"/>
    </source>
</evidence>
<dbReference type="EMBL" id="CAMXCT010002424">
    <property type="protein sequence ID" value="CAI3998069.1"/>
    <property type="molecule type" value="Genomic_DNA"/>
</dbReference>
<keyword evidence="14" id="KW-1185">Reference proteome</keyword>
<evidence type="ECO:0000313" key="13">
    <source>
        <dbReference type="EMBL" id="CAL4785381.1"/>
    </source>
</evidence>
<dbReference type="InterPro" id="IPR036264">
    <property type="entry name" value="Bact_exopeptidase_dim_dom"/>
</dbReference>
<reference evidence="13 14" key="2">
    <citation type="submission" date="2024-05" db="EMBL/GenBank/DDBJ databases">
        <authorList>
            <person name="Chen Y."/>
            <person name="Shah S."/>
            <person name="Dougan E. K."/>
            <person name="Thang M."/>
            <person name="Chan C."/>
        </authorList>
    </citation>
    <scope>NUCLEOTIDE SEQUENCE [LARGE SCALE GENOMIC DNA]</scope>
</reference>
<keyword evidence="7 10" id="KW-0862">Zinc</keyword>
<keyword evidence="4" id="KW-0963">Cytoplasm</keyword>
<dbReference type="AlphaFoldDB" id="A0A9P1CTK6"/>
<dbReference type="SUPFAM" id="SSF53187">
    <property type="entry name" value="Zn-dependent exopeptidases"/>
    <property type="match status" value="1"/>
</dbReference>
<name>A0A9P1CTK6_9DINO</name>
<reference evidence="12" key="1">
    <citation type="submission" date="2022-10" db="EMBL/GenBank/DDBJ databases">
        <authorList>
            <person name="Chen Y."/>
            <person name="Dougan E. K."/>
            <person name="Chan C."/>
            <person name="Rhodes N."/>
            <person name="Thang M."/>
        </authorList>
    </citation>
    <scope>NUCLEOTIDE SEQUENCE</scope>
</reference>
<evidence type="ECO:0000256" key="9">
    <source>
        <dbReference type="PIRSR" id="PIRSR036696-1"/>
    </source>
</evidence>
<dbReference type="PANTHER" id="PTHR45892:SF1">
    <property type="entry name" value="AMINOACYLASE-1"/>
    <property type="match status" value="1"/>
</dbReference>
<dbReference type="EMBL" id="CAMXCT020002424">
    <property type="protein sequence ID" value="CAL1151444.1"/>
    <property type="molecule type" value="Genomic_DNA"/>
</dbReference>
<dbReference type="Gene3D" id="1.10.150.900">
    <property type="match status" value="1"/>
</dbReference>
<dbReference type="Gene3D" id="3.40.630.10">
    <property type="entry name" value="Zn peptidases"/>
    <property type="match status" value="1"/>
</dbReference>
<evidence type="ECO:0000256" key="5">
    <source>
        <dbReference type="ARBA" id="ARBA00022723"/>
    </source>
</evidence>
<evidence type="ECO:0000313" key="12">
    <source>
        <dbReference type="EMBL" id="CAI3998069.1"/>
    </source>
</evidence>
<dbReference type="EC" id="3.5.1.14" evidence="3"/>
<dbReference type="PROSITE" id="PS00758">
    <property type="entry name" value="ARGE_DAPE_CPG2_1"/>
    <property type="match status" value="1"/>
</dbReference>
<dbReference type="GO" id="GO:0004046">
    <property type="term" value="F:aminoacylase activity"/>
    <property type="evidence" value="ECO:0007669"/>
    <property type="project" value="UniProtKB-EC"/>
</dbReference>